<dbReference type="PANTHER" id="PTHR24353">
    <property type="entry name" value="CYCLIC NUCLEOTIDE-DEPENDENT PROTEIN KINASE"/>
    <property type="match status" value="1"/>
</dbReference>
<evidence type="ECO:0000256" key="6">
    <source>
        <dbReference type="SAM" id="MobiDB-lite"/>
    </source>
</evidence>
<feature type="domain" description="Protein kinase" evidence="7">
    <location>
        <begin position="191"/>
        <end position="435"/>
    </location>
</feature>
<dbReference type="InterPro" id="IPR000719">
    <property type="entry name" value="Prot_kinase_dom"/>
</dbReference>
<feature type="compositionally biased region" description="Polar residues" evidence="6">
    <location>
        <begin position="54"/>
        <end position="70"/>
    </location>
</feature>
<feature type="compositionally biased region" description="Polar residues" evidence="6">
    <location>
        <begin position="132"/>
        <end position="145"/>
    </location>
</feature>
<dbReference type="Gene3D" id="1.10.510.10">
    <property type="entry name" value="Transferase(Phosphotransferase) domain 1"/>
    <property type="match status" value="1"/>
</dbReference>
<comment type="caution">
    <text evidence="8">The sequence shown here is derived from an EMBL/GenBank/DDBJ whole genome shotgun (WGS) entry which is preliminary data.</text>
</comment>
<dbReference type="InterPro" id="IPR008271">
    <property type="entry name" value="Ser/Thr_kinase_AS"/>
</dbReference>
<dbReference type="InterPro" id="IPR011009">
    <property type="entry name" value="Kinase-like_dom_sf"/>
</dbReference>
<keyword evidence="1" id="KW-0723">Serine/threonine-protein kinase</keyword>
<proteinExistence type="predicted"/>
<dbReference type="Proteomes" id="UP000604046">
    <property type="component" value="Unassembled WGS sequence"/>
</dbReference>
<dbReference type="PROSITE" id="PS50011">
    <property type="entry name" value="PROTEIN_KINASE_DOM"/>
    <property type="match status" value="1"/>
</dbReference>
<evidence type="ECO:0000313" key="9">
    <source>
        <dbReference type="Proteomes" id="UP000604046"/>
    </source>
</evidence>
<feature type="region of interest" description="Disordered" evidence="6">
    <location>
        <begin position="130"/>
        <end position="179"/>
    </location>
</feature>
<evidence type="ECO:0000259" key="7">
    <source>
        <dbReference type="PROSITE" id="PS50011"/>
    </source>
</evidence>
<dbReference type="GO" id="GO:0005524">
    <property type="term" value="F:ATP binding"/>
    <property type="evidence" value="ECO:0007669"/>
    <property type="project" value="UniProtKB-KW"/>
</dbReference>
<keyword evidence="9" id="KW-1185">Reference proteome</keyword>
<evidence type="ECO:0000313" key="8">
    <source>
        <dbReference type="EMBL" id="CAE7442866.1"/>
    </source>
</evidence>
<dbReference type="AlphaFoldDB" id="A0A812RKA0"/>
<feature type="region of interest" description="Disordered" evidence="6">
    <location>
        <begin position="54"/>
        <end position="88"/>
    </location>
</feature>
<dbReference type="GO" id="GO:0004691">
    <property type="term" value="F:cAMP-dependent protein kinase activity"/>
    <property type="evidence" value="ECO:0007669"/>
    <property type="project" value="TreeGrafter"/>
</dbReference>
<keyword evidence="3" id="KW-0547">Nucleotide-binding</keyword>
<keyword evidence="2" id="KW-0808">Transferase</keyword>
<dbReference type="PROSITE" id="PS00108">
    <property type="entry name" value="PROTEIN_KINASE_ST"/>
    <property type="match status" value="1"/>
</dbReference>
<evidence type="ECO:0000256" key="1">
    <source>
        <dbReference type="ARBA" id="ARBA00022527"/>
    </source>
</evidence>
<keyword evidence="5" id="KW-0067">ATP-binding</keyword>
<accession>A0A812RKA0</accession>
<reference evidence="8" key="1">
    <citation type="submission" date="2021-02" db="EMBL/GenBank/DDBJ databases">
        <authorList>
            <person name="Dougan E. K."/>
            <person name="Rhodes N."/>
            <person name="Thang M."/>
            <person name="Chan C."/>
        </authorList>
    </citation>
    <scope>NUCLEOTIDE SEQUENCE</scope>
</reference>
<name>A0A812RKA0_9DINO</name>
<gene>
    <name evidence="8" type="primary">for</name>
    <name evidence="8" type="ORF">SNAT2548_LOCUS24084</name>
</gene>
<dbReference type="Gene3D" id="3.30.200.20">
    <property type="entry name" value="Phosphorylase Kinase, domain 1"/>
    <property type="match status" value="1"/>
</dbReference>
<evidence type="ECO:0000256" key="2">
    <source>
        <dbReference type="ARBA" id="ARBA00022679"/>
    </source>
</evidence>
<evidence type="ECO:0000256" key="5">
    <source>
        <dbReference type="ARBA" id="ARBA00022840"/>
    </source>
</evidence>
<organism evidence="8 9">
    <name type="scientific">Symbiodinium natans</name>
    <dbReference type="NCBI Taxonomy" id="878477"/>
    <lineage>
        <taxon>Eukaryota</taxon>
        <taxon>Sar</taxon>
        <taxon>Alveolata</taxon>
        <taxon>Dinophyceae</taxon>
        <taxon>Suessiales</taxon>
        <taxon>Symbiodiniaceae</taxon>
        <taxon>Symbiodinium</taxon>
    </lineage>
</organism>
<feature type="compositionally biased region" description="Polar residues" evidence="6">
    <location>
        <begin position="165"/>
        <end position="177"/>
    </location>
</feature>
<dbReference type="GO" id="GO:0005952">
    <property type="term" value="C:cAMP-dependent protein kinase complex"/>
    <property type="evidence" value="ECO:0007669"/>
    <property type="project" value="TreeGrafter"/>
</dbReference>
<keyword evidence="4" id="KW-0418">Kinase</keyword>
<evidence type="ECO:0000256" key="4">
    <source>
        <dbReference type="ARBA" id="ARBA00022777"/>
    </source>
</evidence>
<dbReference type="Pfam" id="PF00069">
    <property type="entry name" value="Pkinase"/>
    <property type="match status" value="1"/>
</dbReference>
<protein>
    <submittedName>
        <fullName evidence="8">For protein</fullName>
    </submittedName>
</protein>
<dbReference type="SMART" id="SM00220">
    <property type="entry name" value="S_TKc"/>
    <property type="match status" value="1"/>
</dbReference>
<dbReference type="PANTHER" id="PTHR24353:SF143">
    <property type="entry name" value="PROTEIN KINASE DOMAIN-CONTAINING PROTEIN"/>
    <property type="match status" value="1"/>
</dbReference>
<evidence type="ECO:0000256" key="3">
    <source>
        <dbReference type="ARBA" id="ARBA00022741"/>
    </source>
</evidence>
<dbReference type="SUPFAM" id="SSF56112">
    <property type="entry name" value="Protein kinase-like (PK-like)"/>
    <property type="match status" value="1"/>
</dbReference>
<dbReference type="EMBL" id="CAJNDS010002345">
    <property type="protein sequence ID" value="CAE7442866.1"/>
    <property type="molecule type" value="Genomic_DNA"/>
</dbReference>
<sequence length="469" mass="51850">MSNAAQGSCQKTFLTTCFSSAAMQTLDEFIAEIPTLDEFLAPIQTLEEFVDVAGSSSTKRPAKVQESTSRLDAAEGQRRPPVQTHAEHAEQANHVPFELMASVGTWLSFKPFVEPVKASMLDCLTPNRRMSDASTTASSPESEVSTVLPAGDIADPQDLEDKAETSNAKASAASMRSDTAAAEESLDQIEFRDITKVGKLGKGVALVRHQKTGSHYVLKRLDASAKAMNERKMLQMCQSSFIVKLVATFNVKPYLVLLMEAGLGGELHATYMRENLFFKEDVTKYYVAATVLALEYLHGRNIIHRDLKPENIVLDHTGRMKLTDLGEAKEVLPGTKAHSLRTTPAFMAPELVEGMPYDRAVDWWALGVMAFELYCSELPFSEVEEIPSGINFEKVQGRLPNNLRSLIAGLCARNASERLPMKAGGSENIKTQAWFTNFAWDDIDTMPPPFVPKDFIQHTVKAQQNRSKR</sequence>